<dbReference type="Gene3D" id="1.10.10.10">
    <property type="entry name" value="Winged helix-like DNA-binding domain superfamily/Winged helix DNA-binding domain"/>
    <property type="match status" value="1"/>
</dbReference>
<dbReference type="PROSITE" id="PS50931">
    <property type="entry name" value="HTH_LYSR"/>
    <property type="match status" value="1"/>
</dbReference>
<dbReference type="SUPFAM" id="SSF46785">
    <property type="entry name" value="Winged helix' DNA-binding domain"/>
    <property type="match status" value="1"/>
</dbReference>
<evidence type="ECO:0000256" key="1">
    <source>
        <dbReference type="ARBA" id="ARBA00009437"/>
    </source>
</evidence>
<name>A0ABW8W2W7_9PSED</name>
<organism evidence="6 7">
    <name type="scientific">Pseudomonas azerbaijanorientalis</name>
    <dbReference type="NCBI Taxonomy" id="2842350"/>
    <lineage>
        <taxon>Bacteria</taxon>
        <taxon>Pseudomonadati</taxon>
        <taxon>Pseudomonadota</taxon>
        <taxon>Gammaproteobacteria</taxon>
        <taxon>Pseudomonadales</taxon>
        <taxon>Pseudomonadaceae</taxon>
        <taxon>Pseudomonas</taxon>
    </lineage>
</organism>
<feature type="domain" description="HTH lysR-type" evidence="5">
    <location>
        <begin position="21"/>
        <end position="78"/>
    </location>
</feature>
<sequence length="326" mass="36524">MRKTKSPEEELESGAKRGRLPPLSMVRAFEAVSRLGSMRKAADDLNVGHTVVSRHVRNLESWLGTRLVDAGPRGIRLTTEGRLFAETVGMAFDMIAKSTAELRPAVSRSVLRIWCVPGLATRWLAPRFNQLQLALPGIDFVMRATDLEPDFAHYDADVDIRYLDEPKGNVRWILLERPRIFPVASPDWISKNAPIRSLDDLVSQPLIHEESRDQWRQWFHQAGYGHEVVLNGPRLWSANLTVDAALTGQGIALATRLIAADDLRTGRLVELLGTDVRLGGYYLVGPRERWNEVTLARFRAWMQQSIAETTGGQSAGVISQHDCAEE</sequence>
<dbReference type="Pfam" id="PF00126">
    <property type="entry name" value="HTH_1"/>
    <property type="match status" value="1"/>
</dbReference>
<dbReference type="InterPro" id="IPR058163">
    <property type="entry name" value="LysR-type_TF_proteobact-type"/>
</dbReference>
<dbReference type="Pfam" id="PF03466">
    <property type="entry name" value="LysR_substrate"/>
    <property type="match status" value="1"/>
</dbReference>
<dbReference type="SUPFAM" id="SSF53850">
    <property type="entry name" value="Periplasmic binding protein-like II"/>
    <property type="match status" value="1"/>
</dbReference>
<reference evidence="6 7" key="1">
    <citation type="submission" date="2024-12" db="EMBL/GenBank/DDBJ databases">
        <title>Pseudomonas species isolated from Lotus nodules promote plant growth.</title>
        <authorList>
            <person name="Yu Y.-H."/>
            <person name="Kurtenbach J."/>
            <person name="Crosbie D."/>
            <person name="Brachmann A."/>
            <person name="Marin M."/>
        </authorList>
    </citation>
    <scope>NUCLEOTIDE SEQUENCE [LARGE SCALE GENOMIC DNA]</scope>
    <source>
        <strain evidence="6 7">PLb11B</strain>
    </source>
</reference>
<protein>
    <submittedName>
        <fullName evidence="6">LysR substrate-binding domain-containing protein</fullName>
    </submittedName>
</protein>
<comment type="similarity">
    <text evidence="1">Belongs to the LysR transcriptional regulatory family.</text>
</comment>
<evidence type="ECO:0000259" key="5">
    <source>
        <dbReference type="PROSITE" id="PS50931"/>
    </source>
</evidence>
<keyword evidence="2" id="KW-0805">Transcription regulation</keyword>
<dbReference type="Proteomes" id="UP001628646">
    <property type="component" value="Unassembled WGS sequence"/>
</dbReference>
<dbReference type="RefSeq" id="WP_201783881.1">
    <property type="nucleotide sequence ID" value="NZ_JBJNUX010000004.1"/>
</dbReference>
<dbReference type="InterPro" id="IPR036388">
    <property type="entry name" value="WH-like_DNA-bd_sf"/>
</dbReference>
<keyword evidence="7" id="KW-1185">Reference proteome</keyword>
<gene>
    <name evidence="6" type="ORF">ACJ8NA_13375</name>
</gene>
<evidence type="ECO:0000313" key="7">
    <source>
        <dbReference type="Proteomes" id="UP001628646"/>
    </source>
</evidence>
<evidence type="ECO:0000256" key="4">
    <source>
        <dbReference type="ARBA" id="ARBA00023163"/>
    </source>
</evidence>
<dbReference type="InterPro" id="IPR036390">
    <property type="entry name" value="WH_DNA-bd_sf"/>
</dbReference>
<keyword evidence="3" id="KW-0238">DNA-binding</keyword>
<accession>A0ABW8W2W7</accession>
<dbReference type="EMBL" id="JBJNUY010000005">
    <property type="protein sequence ID" value="MFL8999637.1"/>
    <property type="molecule type" value="Genomic_DNA"/>
</dbReference>
<dbReference type="InterPro" id="IPR005119">
    <property type="entry name" value="LysR_subst-bd"/>
</dbReference>
<dbReference type="PANTHER" id="PTHR30537">
    <property type="entry name" value="HTH-TYPE TRANSCRIPTIONAL REGULATOR"/>
    <property type="match status" value="1"/>
</dbReference>
<dbReference type="PANTHER" id="PTHR30537:SF74">
    <property type="entry name" value="HTH-TYPE TRANSCRIPTIONAL REGULATOR TRPI"/>
    <property type="match status" value="1"/>
</dbReference>
<dbReference type="InterPro" id="IPR000847">
    <property type="entry name" value="LysR_HTH_N"/>
</dbReference>
<dbReference type="CDD" id="cd08432">
    <property type="entry name" value="PBP2_GcdR_TrpI_HvrB_AmpR_like"/>
    <property type="match status" value="1"/>
</dbReference>
<dbReference type="Gene3D" id="3.40.190.10">
    <property type="entry name" value="Periplasmic binding protein-like II"/>
    <property type="match status" value="2"/>
</dbReference>
<keyword evidence="4" id="KW-0804">Transcription</keyword>
<evidence type="ECO:0000256" key="3">
    <source>
        <dbReference type="ARBA" id="ARBA00023125"/>
    </source>
</evidence>
<comment type="caution">
    <text evidence="6">The sequence shown here is derived from an EMBL/GenBank/DDBJ whole genome shotgun (WGS) entry which is preliminary data.</text>
</comment>
<evidence type="ECO:0000313" key="6">
    <source>
        <dbReference type="EMBL" id="MFL8999637.1"/>
    </source>
</evidence>
<proteinExistence type="inferred from homology"/>
<evidence type="ECO:0000256" key="2">
    <source>
        <dbReference type="ARBA" id="ARBA00023015"/>
    </source>
</evidence>